<sequence>MELTWRRAEMGWSRRAGLESGLGCACSTYWASGIPLLGFMGSEKQNHGIGFLVLEWAWYMGCAA</sequence>
<protein>
    <submittedName>
        <fullName evidence="1">Uncharacterized protein</fullName>
    </submittedName>
</protein>
<accession>A0AAW2QD86</accession>
<dbReference type="AlphaFoldDB" id="A0AAW2QD86"/>
<gene>
    <name evidence="1" type="ORF">Sradi_3468200</name>
</gene>
<dbReference type="EMBL" id="JACGWJ010000015">
    <property type="protein sequence ID" value="KAL0365781.1"/>
    <property type="molecule type" value="Genomic_DNA"/>
</dbReference>
<proteinExistence type="predicted"/>
<comment type="caution">
    <text evidence="1">The sequence shown here is derived from an EMBL/GenBank/DDBJ whole genome shotgun (WGS) entry which is preliminary data.</text>
</comment>
<reference evidence="1" key="1">
    <citation type="submission" date="2020-06" db="EMBL/GenBank/DDBJ databases">
        <authorList>
            <person name="Li T."/>
            <person name="Hu X."/>
            <person name="Zhang T."/>
            <person name="Song X."/>
            <person name="Zhang H."/>
            <person name="Dai N."/>
            <person name="Sheng W."/>
            <person name="Hou X."/>
            <person name="Wei L."/>
        </authorList>
    </citation>
    <scope>NUCLEOTIDE SEQUENCE</scope>
    <source>
        <strain evidence="1">G02</strain>
        <tissue evidence="1">Leaf</tissue>
    </source>
</reference>
<name>A0AAW2QD86_SESRA</name>
<evidence type="ECO:0000313" key="1">
    <source>
        <dbReference type="EMBL" id="KAL0365781.1"/>
    </source>
</evidence>
<reference evidence="1" key="2">
    <citation type="journal article" date="2024" name="Plant">
        <title>Genomic evolution and insights into agronomic trait innovations of Sesamum species.</title>
        <authorList>
            <person name="Miao H."/>
            <person name="Wang L."/>
            <person name="Qu L."/>
            <person name="Liu H."/>
            <person name="Sun Y."/>
            <person name="Le M."/>
            <person name="Wang Q."/>
            <person name="Wei S."/>
            <person name="Zheng Y."/>
            <person name="Lin W."/>
            <person name="Duan Y."/>
            <person name="Cao H."/>
            <person name="Xiong S."/>
            <person name="Wang X."/>
            <person name="Wei L."/>
            <person name="Li C."/>
            <person name="Ma Q."/>
            <person name="Ju M."/>
            <person name="Zhao R."/>
            <person name="Li G."/>
            <person name="Mu C."/>
            <person name="Tian Q."/>
            <person name="Mei H."/>
            <person name="Zhang T."/>
            <person name="Gao T."/>
            <person name="Zhang H."/>
        </authorList>
    </citation>
    <scope>NUCLEOTIDE SEQUENCE</scope>
    <source>
        <strain evidence="1">G02</strain>
    </source>
</reference>
<organism evidence="1">
    <name type="scientific">Sesamum radiatum</name>
    <name type="common">Black benniseed</name>
    <dbReference type="NCBI Taxonomy" id="300843"/>
    <lineage>
        <taxon>Eukaryota</taxon>
        <taxon>Viridiplantae</taxon>
        <taxon>Streptophyta</taxon>
        <taxon>Embryophyta</taxon>
        <taxon>Tracheophyta</taxon>
        <taxon>Spermatophyta</taxon>
        <taxon>Magnoliopsida</taxon>
        <taxon>eudicotyledons</taxon>
        <taxon>Gunneridae</taxon>
        <taxon>Pentapetalae</taxon>
        <taxon>asterids</taxon>
        <taxon>lamiids</taxon>
        <taxon>Lamiales</taxon>
        <taxon>Pedaliaceae</taxon>
        <taxon>Sesamum</taxon>
    </lineage>
</organism>